<feature type="active site" evidence="13">
    <location>
        <position position="118"/>
    </location>
</feature>
<dbReference type="GO" id="GO:0006281">
    <property type="term" value="P:DNA repair"/>
    <property type="evidence" value="ECO:0007669"/>
    <property type="project" value="UniProtKB-UniRule"/>
</dbReference>
<evidence type="ECO:0000256" key="12">
    <source>
        <dbReference type="ARBA" id="ARBA00049244"/>
    </source>
</evidence>
<evidence type="ECO:0000256" key="2">
    <source>
        <dbReference type="ARBA" id="ARBA00022457"/>
    </source>
</evidence>
<comment type="caution">
    <text evidence="16">The sequence shown here is derived from an EMBL/GenBank/DDBJ whole genome shotgun (WGS) entry which is preliminary data.</text>
</comment>
<keyword evidence="4 13" id="KW-0548">Nucleotidyltransferase</keyword>
<dbReference type="EMBL" id="NGNX01000004">
    <property type="protein sequence ID" value="OYR93099.1"/>
    <property type="molecule type" value="Genomic_DNA"/>
</dbReference>
<evidence type="ECO:0000313" key="17">
    <source>
        <dbReference type="Proteomes" id="UP000215828"/>
    </source>
</evidence>
<organism evidence="16 17">
    <name type="scientific">Lactobacillus taiwanensis</name>
    <dbReference type="NCBI Taxonomy" id="508451"/>
    <lineage>
        <taxon>Bacteria</taxon>
        <taxon>Bacillati</taxon>
        <taxon>Bacillota</taxon>
        <taxon>Bacilli</taxon>
        <taxon>Lactobacillales</taxon>
        <taxon>Lactobacillaceae</taxon>
        <taxon>Lactobacillus</taxon>
    </lineage>
</organism>
<feature type="binding site" evidence="13">
    <location>
        <position position="117"/>
    </location>
    <ligand>
        <name>Mg(2+)</name>
        <dbReference type="ChEBI" id="CHEBI:18420"/>
    </ligand>
</feature>
<gene>
    <name evidence="13" type="primary">dinB</name>
    <name evidence="15" type="ORF">CBF53_09725</name>
    <name evidence="16" type="ORF">CBF70_01530</name>
</gene>
<evidence type="ECO:0000256" key="1">
    <source>
        <dbReference type="ARBA" id="ARBA00010945"/>
    </source>
</evidence>
<dbReference type="Gene3D" id="3.30.70.270">
    <property type="match status" value="1"/>
</dbReference>
<dbReference type="CDD" id="cd03586">
    <property type="entry name" value="PolY_Pol_IV_kappa"/>
    <property type="match status" value="1"/>
</dbReference>
<keyword evidence="6 13" id="KW-0479">Metal-binding</keyword>
<evidence type="ECO:0000256" key="10">
    <source>
        <dbReference type="ARBA" id="ARBA00023125"/>
    </source>
</evidence>
<evidence type="ECO:0000256" key="4">
    <source>
        <dbReference type="ARBA" id="ARBA00022695"/>
    </source>
</evidence>
<dbReference type="SUPFAM" id="SSF100879">
    <property type="entry name" value="Lesion bypass DNA polymerase (Y-family), little finger domain"/>
    <property type="match status" value="1"/>
</dbReference>
<evidence type="ECO:0000313" key="18">
    <source>
        <dbReference type="Proteomes" id="UP000216316"/>
    </source>
</evidence>
<dbReference type="RefSeq" id="WP_094495964.1">
    <property type="nucleotide sequence ID" value="NZ_CAMSOJ010000011.1"/>
</dbReference>
<keyword evidence="13" id="KW-0963">Cytoplasm</keyword>
<dbReference type="InterPro" id="IPR043128">
    <property type="entry name" value="Rev_trsase/Diguanyl_cyclase"/>
</dbReference>
<evidence type="ECO:0000313" key="16">
    <source>
        <dbReference type="EMBL" id="OYR93099.1"/>
    </source>
</evidence>
<dbReference type="Pfam" id="PF11798">
    <property type="entry name" value="IMS_HHH"/>
    <property type="match status" value="1"/>
</dbReference>
<evidence type="ECO:0000313" key="15">
    <source>
        <dbReference type="EMBL" id="OYR86982.1"/>
    </source>
</evidence>
<dbReference type="HAMAP" id="MF_01113">
    <property type="entry name" value="DNApol_IV"/>
    <property type="match status" value="1"/>
</dbReference>
<evidence type="ECO:0000256" key="3">
    <source>
        <dbReference type="ARBA" id="ARBA00022679"/>
    </source>
</evidence>
<comment type="similarity">
    <text evidence="1 13">Belongs to the DNA polymerase type-Y family.</text>
</comment>
<comment type="function">
    <text evidence="13">Poorly processive, error-prone DNA polymerase involved in untargeted mutagenesis. Copies undamaged DNA at stalled replication forks, which arise in vivo from mismatched or misaligned primer ends. These misaligned primers can be extended by PolIV. Exhibits no 3'-5' exonuclease (proofreading) activity. May be involved in translesional synthesis, in conjunction with the beta clamp from PolIII.</text>
</comment>
<dbReference type="EC" id="2.7.7.7" evidence="13"/>
<dbReference type="InterPro" id="IPR043502">
    <property type="entry name" value="DNA/RNA_pol_sf"/>
</dbReference>
<evidence type="ECO:0000256" key="8">
    <source>
        <dbReference type="ARBA" id="ARBA00022842"/>
    </source>
</evidence>
<sequence length="373" mass="42127">MDLLPKNNTSRKIIHIDMDAFYASVEMRDNPAIRNKAVLIGGDPKKNNGHGVVATANYIARQYGAHSAMPTAKAMRLIPADKLVIVEPHFEKYRAVSAQIHRLMHVITDKVESVALDEAYLDVTENKLHIANPIRLGSILQEQIYRKVGLTSSFGVSYNKFLAKMGSEYAKPFGRTIIRSETALDFLAKQKIGNFPGIGPKTQERLEAMGVYTGADLKEVPTDVLIKKFNRMGYVIAQHAHGIDLRPVVTDSERNRKSIGIERTFNQSLFDENEALTKLRAYSGELEKSLRERHFLANCVVLKVRDINFKTITKRRKLKRGTNDKIVIYDTGRALFETEKEMLATGIRLLGLTVTDFEEHPVENISLDIFENK</sequence>
<dbReference type="GO" id="GO:0000287">
    <property type="term" value="F:magnesium ion binding"/>
    <property type="evidence" value="ECO:0007669"/>
    <property type="project" value="UniProtKB-UniRule"/>
</dbReference>
<dbReference type="Gene3D" id="3.40.1170.60">
    <property type="match status" value="1"/>
</dbReference>
<dbReference type="InterPro" id="IPR036775">
    <property type="entry name" value="DNA_pol_Y-fam_lit_finger_sf"/>
</dbReference>
<evidence type="ECO:0000259" key="14">
    <source>
        <dbReference type="PROSITE" id="PS50173"/>
    </source>
</evidence>
<dbReference type="InterPro" id="IPR017961">
    <property type="entry name" value="DNA_pol_Y-fam_little_finger"/>
</dbReference>
<dbReference type="InterPro" id="IPR001126">
    <property type="entry name" value="UmuC"/>
</dbReference>
<dbReference type="Proteomes" id="UP000215828">
    <property type="component" value="Unassembled WGS sequence"/>
</dbReference>
<protein>
    <recommendedName>
        <fullName evidence="13">DNA polymerase IV</fullName>
        <shortName evidence="13">Pol IV</shortName>
        <ecNumber evidence="13">2.7.7.7</ecNumber>
    </recommendedName>
</protein>
<evidence type="ECO:0000256" key="13">
    <source>
        <dbReference type="HAMAP-Rule" id="MF_01113"/>
    </source>
</evidence>
<dbReference type="Proteomes" id="UP000216316">
    <property type="component" value="Unassembled WGS sequence"/>
</dbReference>
<reference evidence="15" key="2">
    <citation type="submission" date="2017-05" db="EMBL/GenBank/DDBJ databases">
        <authorList>
            <person name="Lin X.B."/>
            <person name="Stothard P."/>
            <person name="Tasseva G."/>
            <person name="Walter J."/>
        </authorList>
    </citation>
    <scope>NUCLEOTIDE SEQUENCE</scope>
    <source>
        <strain evidence="15">609u</strain>
    </source>
</reference>
<keyword evidence="2 13" id="KW-0515">Mutator protein</keyword>
<dbReference type="GO" id="GO:0003887">
    <property type="term" value="F:DNA-directed DNA polymerase activity"/>
    <property type="evidence" value="ECO:0007669"/>
    <property type="project" value="UniProtKB-UniRule"/>
</dbReference>
<dbReference type="PANTHER" id="PTHR11076">
    <property type="entry name" value="DNA REPAIR POLYMERASE UMUC / TRANSFERASE FAMILY MEMBER"/>
    <property type="match status" value="1"/>
</dbReference>
<evidence type="ECO:0000256" key="11">
    <source>
        <dbReference type="ARBA" id="ARBA00023204"/>
    </source>
</evidence>
<dbReference type="AlphaFoldDB" id="A0A256LI20"/>
<comment type="subcellular location">
    <subcellularLocation>
        <location evidence="13">Cytoplasm</location>
    </subcellularLocation>
</comment>
<dbReference type="GO" id="GO:0005829">
    <property type="term" value="C:cytosol"/>
    <property type="evidence" value="ECO:0007669"/>
    <property type="project" value="TreeGrafter"/>
</dbReference>
<dbReference type="EMBL" id="NGNV01000062">
    <property type="protein sequence ID" value="OYR86982.1"/>
    <property type="molecule type" value="Genomic_DNA"/>
</dbReference>
<dbReference type="FunFam" id="3.30.1490.100:FF:000004">
    <property type="entry name" value="DNA polymerase IV"/>
    <property type="match status" value="1"/>
</dbReference>
<dbReference type="Pfam" id="PF11799">
    <property type="entry name" value="IMS_C"/>
    <property type="match status" value="1"/>
</dbReference>
<feature type="domain" description="UmuC" evidence="14">
    <location>
        <begin position="13"/>
        <end position="199"/>
    </location>
</feature>
<dbReference type="SUPFAM" id="SSF56672">
    <property type="entry name" value="DNA/RNA polymerases"/>
    <property type="match status" value="1"/>
</dbReference>
<keyword evidence="9 13" id="KW-0239">DNA-directed DNA polymerase</keyword>
<reference evidence="16 17" key="1">
    <citation type="submission" date="2017-04" db="EMBL/GenBank/DDBJ databases">
        <authorList>
            <person name="Afonso C.L."/>
            <person name="Miller P.J."/>
            <person name="Scott M.A."/>
            <person name="Spackman E."/>
            <person name="Goraichik I."/>
            <person name="Dimitrov K.M."/>
            <person name="Suarez D.L."/>
            <person name="Swayne D.E."/>
        </authorList>
    </citation>
    <scope>NUCLEOTIDE SEQUENCE [LARGE SCALE GENOMIC DNA]</scope>
    <source>
        <strain evidence="16 17">609q</strain>
    </source>
</reference>
<evidence type="ECO:0000256" key="6">
    <source>
        <dbReference type="ARBA" id="ARBA00022723"/>
    </source>
</evidence>
<evidence type="ECO:0000256" key="9">
    <source>
        <dbReference type="ARBA" id="ARBA00022932"/>
    </source>
</evidence>
<reference evidence="17 18" key="3">
    <citation type="submission" date="2017-09" db="EMBL/GenBank/DDBJ databases">
        <title>Tripartite evolution among Lactobacillus johnsonii, Lactobacillus taiwanensis, Lactobacillus reuteri and their rodent host.</title>
        <authorList>
            <person name="Wang T."/>
            <person name="Knowles S."/>
            <person name="Cheng C."/>
        </authorList>
    </citation>
    <scope>NUCLEOTIDE SEQUENCE [LARGE SCALE GENOMIC DNA]</scope>
    <source>
        <strain evidence="16 17">609q</strain>
        <strain evidence="15 18">609u</strain>
    </source>
</reference>
<keyword evidence="18" id="KW-1185">Reference proteome</keyword>
<dbReference type="GO" id="GO:0003684">
    <property type="term" value="F:damaged DNA binding"/>
    <property type="evidence" value="ECO:0007669"/>
    <property type="project" value="InterPro"/>
</dbReference>
<evidence type="ECO:0000256" key="5">
    <source>
        <dbReference type="ARBA" id="ARBA00022705"/>
    </source>
</evidence>
<dbReference type="GO" id="GO:0042276">
    <property type="term" value="P:error-prone translesion synthesis"/>
    <property type="evidence" value="ECO:0007669"/>
    <property type="project" value="TreeGrafter"/>
</dbReference>
<feature type="binding site" evidence="13">
    <location>
        <position position="17"/>
    </location>
    <ligand>
        <name>Mg(2+)</name>
        <dbReference type="ChEBI" id="CHEBI:18420"/>
    </ligand>
</feature>
<comment type="catalytic activity">
    <reaction evidence="12 13">
        <text>DNA(n) + a 2'-deoxyribonucleoside 5'-triphosphate = DNA(n+1) + diphosphate</text>
        <dbReference type="Rhea" id="RHEA:22508"/>
        <dbReference type="Rhea" id="RHEA-COMP:17339"/>
        <dbReference type="Rhea" id="RHEA-COMP:17340"/>
        <dbReference type="ChEBI" id="CHEBI:33019"/>
        <dbReference type="ChEBI" id="CHEBI:61560"/>
        <dbReference type="ChEBI" id="CHEBI:173112"/>
        <dbReference type="EC" id="2.7.7.7"/>
    </reaction>
</comment>
<dbReference type="Gene3D" id="1.10.150.20">
    <property type="entry name" value="5' to 3' exonuclease, C-terminal subdomain"/>
    <property type="match status" value="1"/>
</dbReference>
<feature type="site" description="Substrate discrimination" evidence="13">
    <location>
        <position position="22"/>
    </location>
</feature>
<dbReference type="InterPro" id="IPR050116">
    <property type="entry name" value="DNA_polymerase-Y"/>
</dbReference>
<dbReference type="InterPro" id="IPR024728">
    <property type="entry name" value="PolY_HhH_motif"/>
</dbReference>
<dbReference type="GO" id="GO:0006261">
    <property type="term" value="P:DNA-templated DNA replication"/>
    <property type="evidence" value="ECO:0007669"/>
    <property type="project" value="UniProtKB-UniRule"/>
</dbReference>
<accession>A0A256LI20</accession>
<dbReference type="Gene3D" id="3.30.1490.100">
    <property type="entry name" value="DNA polymerase, Y-family, little finger domain"/>
    <property type="match status" value="1"/>
</dbReference>
<keyword evidence="5 13" id="KW-0235">DNA replication</keyword>
<dbReference type="NCBIfam" id="NF002677">
    <property type="entry name" value="PRK02406.1"/>
    <property type="match status" value="1"/>
</dbReference>
<keyword evidence="11 13" id="KW-0234">DNA repair</keyword>
<keyword evidence="10 13" id="KW-0238">DNA-binding</keyword>
<dbReference type="GO" id="GO:0009432">
    <property type="term" value="P:SOS response"/>
    <property type="evidence" value="ECO:0007669"/>
    <property type="project" value="TreeGrafter"/>
</dbReference>
<comment type="subunit">
    <text evidence="13">Monomer.</text>
</comment>
<dbReference type="PROSITE" id="PS50173">
    <property type="entry name" value="UMUC"/>
    <property type="match status" value="1"/>
</dbReference>
<proteinExistence type="inferred from homology"/>
<keyword evidence="7 13" id="KW-0227">DNA damage</keyword>
<comment type="cofactor">
    <cofactor evidence="13">
        <name>Mg(2+)</name>
        <dbReference type="ChEBI" id="CHEBI:18420"/>
    </cofactor>
    <text evidence="13">Binds 2 magnesium ions per subunit.</text>
</comment>
<keyword evidence="8 13" id="KW-0460">Magnesium</keyword>
<dbReference type="PANTHER" id="PTHR11076:SF33">
    <property type="entry name" value="DNA POLYMERASE KAPPA"/>
    <property type="match status" value="1"/>
</dbReference>
<keyword evidence="3 13" id="KW-0808">Transferase</keyword>
<name>A0A256LI20_9LACO</name>
<evidence type="ECO:0000256" key="7">
    <source>
        <dbReference type="ARBA" id="ARBA00022763"/>
    </source>
</evidence>
<dbReference type="Pfam" id="PF00817">
    <property type="entry name" value="IMS"/>
    <property type="match status" value="1"/>
</dbReference>
<dbReference type="InterPro" id="IPR022880">
    <property type="entry name" value="DNApol_IV"/>
</dbReference>